<dbReference type="Proteomes" id="UP000054324">
    <property type="component" value="Unassembled WGS sequence"/>
</dbReference>
<accession>A0A074ZKZ5</accession>
<sequence length="78" mass="8788">MPKYHATQRKHGGWDTARLSKPRRGDSTGRGRVRTTDFPPYCEEKSKGEQGSDVMLAYHNHSEVPTPPDIHSGNLNKN</sequence>
<dbReference type="RefSeq" id="XP_009172202.1">
    <property type="nucleotide sequence ID" value="XM_009173938.1"/>
</dbReference>
<protein>
    <submittedName>
        <fullName evidence="2">Uncharacterized protein</fullName>
    </submittedName>
</protein>
<keyword evidence="3" id="KW-1185">Reference proteome</keyword>
<dbReference type="CTD" id="20322382"/>
<feature type="compositionally biased region" description="Basic residues" evidence="1">
    <location>
        <begin position="1"/>
        <end position="11"/>
    </location>
</feature>
<feature type="region of interest" description="Disordered" evidence="1">
    <location>
        <begin position="1"/>
        <end position="78"/>
    </location>
</feature>
<dbReference type="KEGG" id="ovi:T265_08203"/>
<dbReference type="GeneID" id="20322382"/>
<evidence type="ECO:0000313" key="2">
    <source>
        <dbReference type="EMBL" id="KER24030.1"/>
    </source>
</evidence>
<dbReference type="EMBL" id="KL596825">
    <property type="protein sequence ID" value="KER24030.1"/>
    <property type="molecule type" value="Genomic_DNA"/>
</dbReference>
<evidence type="ECO:0000256" key="1">
    <source>
        <dbReference type="SAM" id="MobiDB-lite"/>
    </source>
</evidence>
<gene>
    <name evidence="2" type="ORF">T265_08203</name>
</gene>
<proteinExistence type="predicted"/>
<dbReference type="AlphaFoldDB" id="A0A074ZKZ5"/>
<name>A0A074ZKZ5_OPIVI</name>
<reference evidence="2 3" key="1">
    <citation type="submission" date="2013-11" db="EMBL/GenBank/DDBJ databases">
        <title>Opisthorchis viverrini - life in the bile duct.</title>
        <authorList>
            <person name="Young N.D."/>
            <person name="Nagarajan N."/>
            <person name="Lin S.J."/>
            <person name="Korhonen P.K."/>
            <person name="Jex A.R."/>
            <person name="Hall R.S."/>
            <person name="Safavi-Hemami H."/>
            <person name="Kaewkong W."/>
            <person name="Bertrand D."/>
            <person name="Gao S."/>
            <person name="Seet Q."/>
            <person name="Wongkham S."/>
            <person name="Teh B.T."/>
            <person name="Wongkham C."/>
            <person name="Intapan P.M."/>
            <person name="Maleewong W."/>
            <person name="Yang X."/>
            <person name="Hu M."/>
            <person name="Wang Z."/>
            <person name="Hofmann A."/>
            <person name="Sternberg P.W."/>
            <person name="Tan P."/>
            <person name="Wang J."/>
            <person name="Gasser R.B."/>
        </authorList>
    </citation>
    <scope>NUCLEOTIDE SEQUENCE [LARGE SCALE GENOMIC DNA]</scope>
</reference>
<evidence type="ECO:0000313" key="3">
    <source>
        <dbReference type="Proteomes" id="UP000054324"/>
    </source>
</evidence>
<organism evidence="2 3">
    <name type="scientific">Opisthorchis viverrini</name>
    <name type="common">Southeast Asian liver fluke</name>
    <dbReference type="NCBI Taxonomy" id="6198"/>
    <lineage>
        <taxon>Eukaryota</taxon>
        <taxon>Metazoa</taxon>
        <taxon>Spiralia</taxon>
        <taxon>Lophotrochozoa</taxon>
        <taxon>Platyhelminthes</taxon>
        <taxon>Trematoda</taxon>
        <taxon>Digenea</taxon>
        <taxon>Opisthorchiida</taxon>
        <taxon>Opisthorchiata</taxon>
        <taxon>Opisthorchiidae</taxon>
        <taxon>Opisthorchis</taxon>
    </lineage>
</organism>